<dbReference type="Proteomes" id="UP000505377">
    <property type="component" value="Chromosome"/>
</dbReference>
<gene>
    <name evidence="2" type="ORF">HOP40_11765</name>
</gene>
<sequence>MTFDDAEVAYLRSHSLGRLATVGEDGQPDVVPVAVEFDGVFFWVGGGDPSSVLATRKFRNVAAGERRVALVVDDLVSLDPFIARGVRVYGVAEGPVERVGMIGPGVFLRIAPEVSWSWNMAGEPVGESWYPARKVAHGAAPAAS</sequence>
<keyword evidence="2" id="KW-0560">Oxidoreductase</keyword>
<protein>
    <submittedName>
        <fullName evidence="2">PPOX class F420-dependent oxidoreductase</fullName>
        <ecNumber evidence="2">1.-.-.-</ecNumber>
    </submittedName>
</protein>
<dbReference type="RefSeq" id="WP_172157607.1">
    <property type="nucleotide sequence ID" value="NZ_CP053564.1"/>
</dbReference>
<organism evidence="2 3">
    <name type="scientific">Pseudonocardia broussonetiae</name>
    <dbReference type="NCBI Taxonomy" id="2736640"/>
    <lineage>
        <taxon>Bacteria</taxon>
        <taxon>Bacillati</taxon>
        <taxon>Actinomycetota</taxon>
        <taxon>Actinomycetes</taxon>
        <taxon>Pseudonocardiales</taxon>
        <taxon>Pseudonocardiaceae</taxon>
        <taxon>Pseudonocardia</taxon>
    </lineage>
</organism>
<evidence type="ECO:0000313" key="2">
    <source>
        <dbReference type="EMBL" id="QJY46395.1"/>
    </source>
</evidence>
<dbReference type="NCBIfam" id="TIGR04023">
    <property type="entry name" value="PPOX_MSMEG_5819"/>
    <property type="match status" value="1"/>
</dbReference>
<dbReference type="GO" id="GO:0016491">
    <property type="term" value="F:oxidoreductase activity"/>
    <property type="evidence" value="ECO:0007669"/>
    <property type="project" value="UniProtKB-KW"/>
</dbReference>
<dbReference type="InterPro" id="IPR011576">
    <property type="entry name" value="Pyridox_Oxase_N"/>
</dbReference>
<dbReference type="EMBL" id="CP053564">
    <property type="protein sequence ID" value="QJY46395.1"/>
    <property type="molecule type" value="Genomic_DNA"/>
</dbReference>
<dbReference type="EC" id="1.-.-.-" evidence="2"/>
<keyword evidence="3" id="KW-1185">Reference proteome</keyword>
<reference evidence="2 3" key="1">
    <citation type="submission" date="2020-05" db="EMBL/GenBank/DDBJ databases">
        <authorList>
            <person name="Mo P."/>
        </authorList>
    </citation>
    <scope>NUCLEOTIDE SEQUENCE [LARGE SCALE GENOMIC DNA]</scope>
    <source>
        <strain evidence="2 3">Gen01</strain>
    </source>
</reference>
<dbReference type="InterPro" id="IPR024031">
    <property type="entry name" value="MSMEG_5819/OxyR"/>
</dbReference>
<proteinExistence type="predicted"/>
<dbReference type="SUPFAM" id="SSF50475">
    <property type="entry name" value="FMN-binding split barrel"/>
    <property type="match status" value="1"/>
</dbReference>
<name>A0A6M6JGR7_9PSEU</name>
<dbReference type="AlphaFoldDB" id="A0A6M6JGR7"/>
<dbReference type="Gene3D" id="2.30.110.10">
    <property type="entry name" value="Electron Transport, Fmn-binding Protein, Chain A"/>
    <property type="match status" value="1"/>
</dbReference>
<dbReference type="InterPro" id="IPR012349">
    <property type="entry name" value="Split_barrel_FMN-bd"/>
</dbReference>
<dbReference type="Pfam" id="PF01243">
    <property type="entry name" value="PNPOx_N"/>
    <property type="match status" value="1"/>
</dbReference>
<evidence type="ECO:0000313" key="3">
    <source>
        <dbReference type="Proteomes" id="UP000505377"/>
    </source>
</evidence>
<dbReference type="KEGG" id="pbro:HOP40_11765"/>
<evidence type="ECO:0000259" key="1">
    <source>
        <dbReference type="Pfam" id="PF01243"/>
    </source>
</evidence>
<feature type="domain" description="Pyridoxamine 5'-phosphate oxidase N-terminal" evidence="1">
    <location>
        <begin position="4"/>
        <end position="93"/>
    </location>
</feature>
<accession>A0A6M6JGR7</accession>